<gene>
    <name evidence="2" type="ORF">L21SP4_01370</name>
</gene>
<dbReference type="EMBL" id="CP010904">
    <property type="protein sequence ID" value="AKJ64618.1"/>
    <property type="molecule type" value="Genomic_DNA"/>
</dbReference>
<dbReference type="KEGG" id="vbl:L21SP4_01370"/>
<dbReference type="AlphaFoldDB" id="A0A0G3EE74"/>
<accession>A0A0G3EE74</accession>
<keyword evidence="3" id="KW-1185">Reference proteome</keyword>
<feature type="signal peptide" evidence="1">
    <location>
        <begin position="1"/>
        <end position="19"/>
    </location>
</feature>
<dbReference type="RefSeq" id="WP_144413785.1">
    <property type="nucleotide sequence ID" value="NZ_CP010904.1"/>
</dbReference>
<evidence type="ECO:0000313" key="2">
    <source>
        <dbReference type="EMBL" id="AKJ64618.1"/>
    </source>
</evidence>
<organism evidence="2 3">
    <name type="scientific">Kiritimatiella glycovorans</name>
    <dbReference type="NCBI Taxonomy" id="1307763"/>
    <lineage>
        <taxon>Bacteria</taxon>
        <taxon>Pseudomonadati</taxon>
        <taxon>Kiritimatiellota</taxon>
        <taxon>Kiritimatiellia</taxon>
        <taxon>Kiritimatiellales</taxon>
        <taxon>Kiritimatiellaceae</taxon>
        <taxon>Kiritimatiella</taxon>
    </lineage>
</organism>
<reference evidence="2 3" key="2">
    <citation type="journal article" date="2016" name="ISME J.">
        <title>Characterization of the first cultured representative of Verrucomicrobia subdivision 5 indicates the proposal of a novel phylum.</title>
        <authorList>
            <person name="Spring S."/>
            <person name="Bunk B."/>
            <person name="Sproer C."/>
            <person name="Schumann P."/>
            <person name="Rohde M."/>
            <person name="Tindall B.J."/>
            <person name="Klenk H.P."/>
        </authorList>
    </citation>
    <scope>NUCLEOTIDE SEQUENCE [LARGE SCALE GENOMIC DNA]</scope>
    <source>
        <strain evidence="2 3">L21-Fru-AB</strain>
    </source>
</reference>
<proteinExistence type="predicted"/>
<name>A0A0G3EE74_9BACT</name>
<dbReference type="Proteomes" id="UP000035268">
    <property type="component" value="Chromosome"/>
</dbReference>
<dbReference type="STRING" id="1307763.L21SP4_01370"/>
<evidence type="ECO:0000256" key="1">
    <source>
        <dbReference type="SAM" id="SignalP"/>
    </source>
</evidence>
<reference evidence="3" key="1">
    <citation type="submission" date="2015-02" db="EMBL/GenBank/DDBJ databases">
        <title>Description and complete genome sequence of the first cultured representative of the subdivision 5 of the Verrucomicrobia phylum.</title>
        <authorList>
            <person name="Spring S."/>
            <person name="Bunk B."/>
            <person name="Sproer C."/>
            <person name="Klenk H.-P."/>
        </authorList>
    </citation>
    <scope>NUCLEOTIDE SEQUENCE [LARGE SCALE GENOMIC DNA]</scope>
    <source>
        <strain evidence="3">L21-Fru-AB</strain>
    </source>
</reference>
<keyword evidence="1" id="KW-0732">Signal</keyword>
<sequence precursor="true">MKKLFVFAALVTVAGIAGATDYTWDSGTGDWSDTTMWSPSGSVPDDNGDTAELGSGELDLTMDGDYTIGYLTTVGASVMSLNGPNTLTIDPNTGTAADVIHVGNAKLTVGAPISIINSGAGADLTIDTIAPSTTAYLTLNDITVGDIGGDILFSAEQEGTINLEGTIDATANDAEVKIESSSVLNFRGTIQAHADNVVRVQNHDGVLNFDGSVTSGLGVRFVGTGHSLGNTGGPALDGVALRLVNGAGVQLNADNQFTSHLRFDNSGSSLVDFNGHDNAAGVLNLSSADMDLTFDFSDAAGESVSFSDSSGFSWTGSSLELTGFEFGTDSLRFGTSSDGLTSSQLELITIDGVSGDYSLDNSGYLIPEPATITMLGTTGLALGFIRRRFVF</sequence>
<feature type="chain" id="PRO_5005184191" description="PEP-CTERM protein-sorting domain-containing protein" evidence="1">
    <location>
        <begin position="20"/>
        <end position="391"/>
    </location>
</feature>
<evidence type="ECO:0000313" key="3">
    <source>
        <dbReference type="Proteomes" id="UP000035268"/>
    </source>
</evidence>
<evidence type="ECO:0008006" key="4">
    <source>
        <dbReference type="Google" id="ProtNLM"/>
    </source>
</evidence>
<protein>
    <recommendedName>
        <fullName evidence="4">PEP-CTERM protein-sorting domain-containing protein</fullName>
    </recommendedName>
</protein>